<dbReference type="PANTHER" id="PTHR20905:SF1">
    <property type="entry name" value="AT07410P-RELATED"/>
    <property type="match status" value="1"/>
</dbReference>
<keyword evidence="3" id="KW-1185">Reference proteome</keyword>
<feature type="region of interest" description="Disordered" evidence="1">
    <location>
        <begin position="16"/>
        <end position="35"/>
    </location>
</feature>
<evidence type="ECO:0000313" key="2">
    <source>
        <dbReference type="EnsemblMetazoa" id="AMAM016193-PA"/>
    </source>
</evidence>
<proteinExistence type="predicted"/>
<dbReference type="PANTHER" id="PTHR20905">
    <property type="entry name" value="N-ACETYLTRANSFERASE-RELATED"/>
    <property type="match status" value="1"/>
</dbReference>
<feature type="compositionally biased region" description="Polar residues" evidence="1">
    <location>
        <begin position="16"/>
        <end position="30"/>
    </location>
</feature>
<name>A0A182SYU5_9DIPT</name>
<evidence type="ECO:0000313" key="3">
    <source>
        <dbReference type="Proteomes" id="UP000075901"/>
    </source>
</evidence>
<dbReference type="Gene3D" id="3.40.630.30">
    <property type="match status" value="1"/>
</dbReference>
<reference evidence="3" key="1">
    <citation type="submission" date="2013-09" db="EMBL/GenBank/DDBJ databases">
        <title>The Genome Sequence of Anopheles maculatus species B.</title>
        <authorList>
            <consortium name="The Broad Institute Genomics Platform"/>
            <person name="Neafsey D.E."/>
            <person name="Besansky N."/>
            <person name="Howell P."/>
            <person name="Walton C."/>
            <person name="Young S.K."/>
            <person name="Zeng Q."/>
            <person name="Gargeya S."/>
            <person name="Fitzgerald M."/>
            <person name="Haas B."/>
            <person name="Abouelleil A."/>
            <person name="Allen A.W."/>
            <person name="Alvarado L."/>
            <person name="Arachchi H.M."/>
            <person name="Berlin A.M."/>
            <person name="Chapman S.B."/>
            <person name="Gainer-Dewar J."/>
            <person name="Goldberg J."/>
            <person name="Griggs A."/>
            <person name="Gujja S."/>
            <person name="Hansen M."/>
            <person name="Howarth C."/>
            <person name="Imamovic A."/>
            <person name="Ireland A."/>
            <person name="Larimer J."/>
            <person name="McCowan C."/>
            <person name="Murphy C."/>
            <person name="Pearson M."/>
            <person name="Poon T.W."/>
            <person name="Priest M."/>
            <person name="Roberts A."/>
            <person name="Saif S."/>
            <person name="Shea T."/>
            <person name="Sisk P."/>
            <person name="Sykes S."/>
            <person name="Wortman J."/>
            <person name="Nusbaum C."/>
            <person name="Birren B."/>
        </authorList>
    </citation>
    <scope>NUCLEOTIDE SEQUENCE [LARGE SCALE GENOMIC DNA]</scope>
    <source>
        <strain evidence="3">maculatus3</strain>
    </source>
</reference>
<sequence length="304" mass="34120">MLRWIRKFRWSSLLSDLKSSPGASQPTPAANNDAARFDIKDSRLQNTLSAIRSCPCRVRLARAADTGEVVAFVQRNLLHHEPLLRALNVGEIPGREQWLDYVRQLLRDSFTLVALADDGSDRSPNGRIVGVAISRRSCSWDGKQLIERADRTRCDQLRKLLYIWSIVESEPALHQHFCTRCLFEIAFLATSVELQRQGIGLHLTLHSLQLARDLGFHFARMNCTCEYSSRVASKAGLECCWTVAYHHLVDSSKQPVVQPAPPHTHIKVHAMALFPELSIKSSCSACLTTIHPTVGTVSSRDEDE</sequence>
<evidence type="ECO:0000256" key="1">
    <source>
        <dbReference type="SAM" id="MobiDB-lite"/>
    </source>
</evidence>
<dbReference type="AlphaFoldDB" id="A0A182SYU5"/>
<dbReference type="VEuPathDB" id="VectorBase:AMAM016193"/>
<protein>
    <recommendedName>
        <fullName evidence="4">N-acetyltransferase domain-containing protein</fullName>
    </recommendedName>
</protein>
<dbReference type="InterPro" id="IPR016181">
    <property type="entry name" value="Acyl_CoA_acyltransferase"/>
</dbReference>
<dbReference type="Proteomes" id="UP000075901">
    <property type="component" value="Unassembled WGS sequence"/>
</dbReference>
<accession>A0A182SYU5</accession>
<reference evidence="2" key="2">
    <citation type="submission" date="2020-05" db="UniProtKB">
        <authorList>
            <consortium name="EnsemblMetazoa"/>
        </authorList>
    </citation>
    <scope>IDENTIFICATION</scope>
    <source>
        <strain evidence="2">maculatus3</strain>
    </source>
</reference>
<evidence type="ECO:0008006" key="4">
    <source>
        <dbReference type="Google" id="ProtNLM"/>
    </source>
</evidence>
<organism evidence="2 3">
    <name type="scientific">Anopheles maculatus</name>
    <dbReference type="NCBI Taxonomy" id="74869"/>
    <lineage>
        <taxon>Eukaryota</taxon>
        <taxon>Metazoa</taxon>
        <taxon>Ecdysozoa</taxon>
        <taxon>Arthropoda</taxon>
        <taxon>Hexapoda</taxon>
        <taxon>Insecta</taxon>
        <taxon>Pterygota</taxon>
        <taxon>Neoptera</taxon>
        <taxon>Endopterygota</taxon>
        <taxon>Diptera</taxon>
        <taxon>Nematocera</taxon>
        <taxon>Culicoidea</taxon>
        <taxon>Culicidae</taxon>
        <taxon>Anophelinae</taxon>
        <taxon>Anopheles</taxon>
        <taxon>Anopheles maculatus group</taxon>
    </lineage>
</organism>
<dbReference type="SUPFAM" id="SSF55729">
    <property type="entry name" value="Acyl-CoA N-acyltransferases (Nat)"/>
    <property type="match status" value="1"/>
</dbReference>
<dbReference type="EnsemblMetazoa" id="AMAM016193-RA">
    <property type="protein sequence ID" value="AMAM016193-PA"/>
    <property type="gene ID" value="AMAM016193"/>
</dbReference>
<dbReference type="GO" id="GO:0008080">
    <property type="term" value="F:N-acetyltransferase activity"/>
    <property type="evidence" value="ECO:0007669"/>
    <property type="project" value="TreeGrafter"/>
</dbReference>